<evidence type="ECO:0000259" key="1">
    <source>
        <dbReference type="PROSITE" id="PS50925"/>
    </source>
</evidence>
<dbReference type="EMBL" id="JACYGY010000001">
    <property type="protein sequence ID" value="MBE9463834.1"/>
    <property type="molecule type" value="Genomic_DNA"/>
</dbReference>
<reference evidence="3" key="1">
    <citation type="submission" date="2023-07" db="EMBL/GenBank/DDBJ databases">
        <title>Dyadobacter sp. nov 'subterranea' isolated from contaminted grondwater.</title>
        <authorList>
            <person name="Szabo I."/>
            <person name="Al-Omari J."/>
            <person name="Szerdahelyi S.G."/>
            <person name="Rado J."/>
        </authorList>
    </citation>
    <scope>NUCLEOTIDE SEQUENCE [LARGE SCALE GENOMIC DNA]</scope>
    <source>
        <strain evidence="3">UP-52</strain>
    </source>
</reference>
<dbReference type="InterPro" id="IPR007024">
    <property type="entry name" value="BLUF_domain"/>
</dbReference>
<dbReference type="RefSeq" id="WP_194121936.1">
    <property type="nucleotide sequence ID" value="NZ_JACYGY010000001.1"/>
</dbReference>
<name>A0ABR9WI49_9BACT</name>
<dbReference type="Proteomes" id="UP000634134">
    <property type="component" value="Unassembled WGS sequence"/>
</dbReference>
<organism evidence="2 3">
    <name type="scientific">Dyadobacter subterraneus</name>
    <dbReference type="NCBI Taxonomy" id="2773304"/>
    <lineage>
        <taxon>Bacteria</taxon>
        <taxon>Pseudomonadati</taxon>
        <taxon>Bacteroidota</taxon>
        <taxon>Cytophagia</taxon>
        <taxon>Cytophagales</taxon>
        <taxon>Spirosomataceae</taxon>
        <taxon>Dyadobacter</taxon>
    </lineage>
</organism>
<dbReference type="SUPFAM" id="SSF54975">
    <property type="entry name" value="Acylphosphatase/BLUF domain-like"/>
    <property type="match status" value="1"/>
</dbReference>
<sequence>MEFCLIYLSSSNDLSASDLSSLAIKSQENNRSLGITGILLYCNGSIIQVLEGKQEKVNALYQTILRDSRHKQVTKLYSGQIEKRSFPDWLMGYRTLTENEITGLQEELPFIKNPYLQSGPENIVVSLVRTFYKNNHRN</sequence>
<accession>A0ABR9WI49</accession>
<dbReference type="SMART" id="SM01034">
    <property type="entry name" value="BLUF"/>
    <property type="match status" value="1"/>
</dbReference>
<evidence type="ECO:0000313" key="2">
    <source>
        <dbReference type="EMBL" id="MBE9463834.1"/>
    </source>
</evidence>
<protein>
    <submittedName>
        <fullName evidence="2">BLUF domain-containing protein</fullName>
    </submittedName>
</protein>
<dbReference type="Gene3D" id="3.30.70.100">
    <property type="match status" value="1"/>
</dbReference>
<dbReference type="Pfam" id="PF04940">
    <property type="entry name" value="BLUF"/>
    <property type="match status" value="1"/>
</dbReference>
<feature type="domain" description="BLUF" evidence="1">
    <location>
        <begin position="2"/>
        <end position="92"/>
    </location>
</feature>
<proteinExistence type="predicted"/>
<dbReference type="PROSITE" id="PS50925">
    <property type="entry name" value="BLUF"/>
    <property type="match status" value="1"/>
</dbReference>
<comment type="caution">
    <text evidence="2">The sequence shown here is derived from an EMBL/GenBank/DDBJ whole genome shotgun (WGS) entry which is preliminary data.</text>
</comment>
<dbReference type="InterPro" id="IPR036046">
    <property type="entry name" value="Acylphosphatase-like_dom_sf"/>
</dbReference>
<evidence type="ECO:0000313" key="3">
    <source>
        <dbReference type="Proteomes" id="UP000634134"/>
    </source>
</evidence>
<keyword evidence="3" id="KW-1185">Reference proteome</keyword>
<gene>
    <name evidence="2" type="ORF">IEE83_18275</name>
</gene>